<comment type="subcellular location">
    <subcellularLocation>
        <location evidence="1">Mitochondrion membrane</location>
    </subcellularLocation>
</comment>
<dbReference type="PANTHER" id="PTHR28074">
    <property type="entry name" value="ATP SYNTHASE SUBUNIT K, MITOCHONDRIAL"/>
    <property type="match status" value="1"/>
</dbReference>
<dbReference type="GO" id="GO:0031966">
    <property type="term" value="C:mitochondrial membrane"/>
    <property type="evidence" value="ECO:0007669"/>
    <property type="project" value="UniProtKB-SubCell"/>
</dbReference>
<organism evidence="5 6">
    <name type="scientific">Calycina marina</name>
    <dbReference type="NCBI Taxonomy" id="1763456"/>
    <lineage>
        <taxon>Eukaryota</taxon>
        <taxon>Fungi</taxon>
        <taxon>Dikarya</taxon>
        <taxon>Ascomycota</taxon>
        <taxon>Pezizomycotina</taxon>
        <taxon>Leotiomycetes</taxon>
        <taxon>Helotiales</taxon>
        <taxon>Pezizellaceae</taxon>
        <taxon>Calycina</taxon>
    </lineage>
</organism>
<dbReference type="AlphaFoldDB" id="A0A9P8CI20"/>
<keyword evidence="6" id="KW-1185">Reference proteome</keyword>
<keyword evidence="2" id="KW-0496">Mitochondrion</keyword>
<gene>
    <name evidence="5" type="ORF">BJ878DRAFT_315913</name>
</gene>
<reference evidence="5" key="1">
    <citation type="journal article" date="2021" name="IMA Fungus">
        <title>Genomic characterization of three marine fungi, including Emericellopsis atlantica sp. nov. with signatures of a generalist lifestyle and marine biomass degradation.</title>
        <authorList>
            <person name="Hagestad O.C."/>
            <person name="Hou L."/>
            <person name="Andersen J.H."/>
            <person name="Hansen E.H."/>
            <person name="Altermark B."/>
            <person name="Li C."/>
            <person name="Kuhnert E."/>
            <person name="Cox R.J."/>
            <person name="Crous P.W."/>
            <person name="Spatafora J.W."/>
            <person name="Lail K."/>
            <person name="Amirebrahimi M."/>
            <person name="Lipzen A."/>
            <person name="Pangilinan J."/>
            <person name="Andreopoulos W."/>
            <person name="Hayes R.D."/>
            <person name="Ng V."/>
            <person name="Grigoriev I.V."/>
            <person name="Jackson S.A."/>
            <person name="Sutton T.D.S."/>
            <person name="Dobson A.D.W."/>
            <person name="Rama T."/>
        </authorList>
    </citation>
    <scope>NUCLEOTIDE SEQUENCE</scope>
    <source>
        <strain evidence="5">TRa3180A</strain>
    </source>
</reference>
<dbReference type="Proteomes" id="UP000887226">
    <property type="component" value="Unassembled WGS sequence"/>
</dbReference>
<dbReference type="PANTHER" id="PTHR28074:SF1">
    <property type="entry name" value="ATP SYNTHASE SUBUNIT K, MITOCHONDRIAL"/>
    <property type="match status" value="1"/>
</dbReference>
<dbReference type="OrthoDB" id="2094445at2759"/>
<proteinExistence type="predicted"/>
<accession>A0A9P8CI20</accession>
<sequence length="82" mass="8855">MVQYYSILGRQIGSHHLAMSVLGLLTTLTVVSTGGSKVQKSQGPPLNAKSPDEESFIKDFLKQAEGGKESIADQVKKTVKDH</sequence>
<evidence type="ECO:0000313" key="5">
    <source>
        <dbReference type="EMBL" id="KAG9246046.1"/>
    </source>
</evidence>
<dbReference type="GO" id="GO:0015986">
    <property type="term" value="P:proton motive force-driven ATP synthesis"/>
    <property type="evidence" value="ECO:0007669"/>
    <property type="project" value="TreeGrafter"/>
</dbReference>
<dbReference type="InterPro" id="IPR021278">
    <property type="entry name" value="ATP19"/>
</dbReference>
<keyword evidence="4" id="KW-0812">Transmembrane</keyword>
<keyword evidence="3 4" id="KW-0472">Membrane</keyword>
<dbReference type="EMBL" id="MU253819">
    <property type="protein sequence ID" value="KAG9246046.1"/>
    <property type="molecule type" value="Genomic_DNA"/>
</dbReference>
<comment type="caution">
    <text evidence="5">The sequence shown here is derived from an EMBL/GenBank/DDBJ whole genome shotgun (WGS) entry which is preliminary data.</text>
</comment>
<dbReference type="Pfam" id="PF11022">
    <property type="entry name" value="ATP19"/>
    <property type="match status" value="1"/>
</dbReference>
<evidence type="ECO:0000256" key="4">
    <source>
        <dbReference type="SAM" id="Phobius"/>
    </source>
</evidence>
<protein>
    <submittedName>
        <fullName evidence="5">Uncharacterized protein</fullName>
    </submittedName>
</protein>
<name>A0A9P8CI20_9HELO</name>
<evidence type="ECO:0000313" key="6">
    <source>
        <dbReference type="Proteomes" id="UP000887226"/>
    </source>
</evidence>
<evidence type="ECO:0000256" key="1">
    <source>
        <dbReference type="ARBA" id="ARBA00004325"/>
    </source>
</evidence>
<keyword evidence="4" id="KW-1133">Transmembrane helix</keyword>
<feature type="transmembrane region" description="Helical" evidence="4">
    <location>
        <begin position="12"/>
        <end position="31"/>
    </location>
</feature>
<evidence type="ECO:0000256" key="3">
    <source>
        <dbReference type="ARBA" id="ARBA00023136"/>
    </source>
</evidence>
<evidence type="ECO:0000256" key="2">
    <source>
        <dbReference type="ARBA" id="ARBA00023128"/>
    </source>
</evidence>